<dbReference type="Gene3D" id="3.30.479.30">
    <property type="entry name" value="Band 7 domain"/>
    <property type="match status" value="1"/>
</dbReference>
<dbReference type="RefSeq" id="WP_063206678.1">
    <property type="nucleotide sequence ID" value="NZ_CP168967.1"/>
</dbReference>
<organism evidence="5 7">
    <name type="scientific">Bdellovibrio bacteriovorus</name>
    <dbReference type="NCBI Taxonomy" id="959"/>
    <lineage>
        <taxon>Bacteria</taxon>
        <taxon>Pseudomonadati</taxon>
        <taxon>Bdellovibrionota</taxon>
        <taxon>Bdellovibrionia</taxon>
        <taxon>Bdellovibrionales</taxon>
        <taxon>Pseudobdellovibrionaceae</taxon>
        <taxon>Bdellovibrio</taxon>
    </lineage>
</organism>
<dbReference type="Proteomes" id="UP000075391">
    <property type="component" value="Unassembled WGS sequence"/>
</dbReference>
<dbReference type="PANTHER" id="PTHR10264:SF19">
    <property type="entry name" value="AT06885P-RELATED"/>
    <property type="match status" value="1"/>
</dbReference>
<reference evidence="7 8" key="1">
    <citation type="submission" date="2016-03" db="EMBL/GenBank/DDBJ databases">
        <authorList>
            <person name="Ploux O."/>
        </authorList>
    </citation>
    <scope>NUCLEOTIDE SEQUENCE [LARGE SCALE GENOMIC DNA]</scope>
    <source>
        <strain evidence="5 7">BER2</strain>
        <strain evidence="6 8">EC13</strain>
    </source>
</reference>
<comment type="caution">
    <text evidence="5">The sequence shown here is derived from an EMBL/GenBank/DDBJ whole genome shotgun (WGS) entry which is preliminary data.</text>
</comment>
<dbReference type="InterPro" id="IPR043202">
    <property type="entry name" value="Band-7_stomatin-like"/>
</dbReference>
<dbReference type="Gene3D" id="6.10.250.2090">
    <property type="match status" value="1"/>
</dbReference>
<dbReference type="InterPro" id="IPR036013">
    <property type="entry name" value="Band_7/SPFH_dom_sf"/>
</dbReference>
<dbReference type="GO" id="GO:0098552">
    <property type="term" value="C:side of membrane"/>
    <property type="evidence" value="ECO:0007669"/>
    <property type="project" value="UniProtKB-ARBA"/>
</dbReference>
<keyword evidence="3" id="KW-1133">Transmembrane helix</keyword>
<dbReference type="EMBL" id="LUKD01000005">
    <property type="protein sequence ID" value="KYG65016.1"/>
    <property type="molecule type" value="Genomic_DNA"/>
</dbReference>
<evidence type="ECO:0000313" key="7">
    <source>
        <dbReference type="Proteomes" id="UP000075391"/>
    </source>
</evidence>
<dbReference type="SMART" id="SM00244">
    <property type="entry name" value="PHB"/>
    <property type="match status" value="1"/>
</dbReference>
<dbReference type="PRINTS" id="PR00721">
    <property type="entry name" value="STOMATIN"/>
</dbReference>
<dbReference type="CDD" id="cd08826">
    <property type="entry name" value="SPFH_eoslipins_u1"/>
    <property type="match status" value="1"/>
</dbReference>
<evidence type="ECO:0000313" key="6">
    <source>
        <dbReference type="EMBL" id="KYG65016.1"/>
    </source>
</evidence>
<evidence type="ECO:0000256" key="3">
    <source>
        <dbReference type="SAM" id="Phobius"/>
    </source>
</evidence>
<comment type="subcellular location">
    <subcellularLocation>
        <location evidence="1">Membrane</location>
        <topology evidence="1">Single-pass membrane protein</topology>
    </subcellularLocation>
</comment>
<keyword evidence="3" id="KW-0812">Transmembrane</keyword>
<feature type="domain" description="Band 7" evidence="4">
    <location>
        <begin position="17"/>
        <end position="174"/>
    </location>
</feature>
<dbReference type="Pfam" id="PF01145">
    <property type="entry name" value="Band_7"/>
    <property type="match status" value="1"/>
</dbReference>
<protein>
    <recommendedName>
        <fullName evidence="4">Band 7 domain-containing protein</fullName>
    </recommendedName>
</protein>
<comment type="similarity">
    <text evidence="2">Belongs to the band 7/mec-2 family.</text>
</comment>
<dbReference type="InterPro" id="IPR001107">
    <property type="entry name" value="Band_7"/>
</dbReference>
<evidence type="ECO:0000256" key="1">
    <source>
        <dbReference type="ARBA" id="ARBA00004167"/>
    </source>
</evidence>
<dbReference type="EMBL" id="LUKF01000018">
    <property type="protein sequence ID" value="KYG60852.1"/>
    <property type="molecule type" value="Genomic_DNA"/>
</dbReference>
<dbReference type="OrthoDB" id="5291859at2"/>
<dbReference type="FunFam" id="3.30.479.30:FF:000004">
    <property type="entry name" value="Putative membrane protease family, stomatin"/>
    <property type="match status" value="1"/>
</dbReference>
<evidence type="ECO:0000313" key="8">
    <source>
        <dbReference type="Proteomes" id="UP000075799"/>
    </source>
</evidence>
<keyword evidence="3" id="KW-0472">Membrane</keyword>
<name>A0A150WDA8_BDEBC</name>
<dbReference type="PANTHER" id="PTHR10264">
    <property type="entry name" value="BAND 7 PROTEIN-RELATED"/>
    <property type="match status" value="1"/>
</dbReference>
<sequence>MEFLIAIVIIGGIILSSMVKILNDWERGVVLRLGKAVGVRGPGLILLIPFVERMIKIDTRTIAMDVQPQDVITKDNVSMQVNAVVYFKVISPLEAITKIEDYYFATSQLAQTTLRSVMGQYPLDDVLEHRDKINSALQGILDKHTEAWGIKVTMVEVKQIDLPKEMQRAMAREAEAERERRAKVISAEGEVQRAQKLQEASNTLAGSPSALQLAYLQTLTEIAGDKTNTVIFPLPLDIIKPLLDAQKQN</sequence>
<dbReference type="SUPFAM" id="SSF117892">
    <property type="entry name" value="Band 7/SPFH domain"/>
    <property type="match status" value="1"/>
</dbReference>
<evidence type="ECO:0000313" key="5">
    <source>
        <dbReference type="EMBL" id="KYG60852.1"/>
    </source>
</evidence>
<accession>A0A150WDA8</accession>
<gene>
    <name evidence="5" type="ORF">AZI85_10325</name>
    <name evidence="6" type="ORF">AZI87_10580</name>
</gene>
<evidence type="ECO:0000256" key="2">
    <source>
        <dbReference type="ARBA" id="ARBA00008164"/>
    </source>
</evidence>
<proteinExistence type="inferred from homology"/>
<dbReference type="InterPro" id="IPR001972">
    <property type="entry name" value="Stomatin_HflK_fam"/>
</dbReference>
<feature type="transmembrane region" description="Helical" evidence="3">
    <location>
        <begin position="6"/>
        <end position="23"/>
    </location>
</feature>
<dbReference type="AlphaFoldDB" id="A0A150WDA8"/>
<evidence type="ECO:0000259" key="4">
    <source>
        <dbReference type="SMART" id="SM00244"/>
    </source>
</evidence>
<dbReference type="GO" id="GO:0005886">
    <property type="term" value="C:plasma membrane"/>
    <property type="evidence" value="ECO:0007669"/>
    <property type="project" value="InterPro"/>
</dbReference>
<dbReference type="Proteomes" id="UP000075799">
    <property type="component" value="Unassembled WGS sequence"/>
</dbReference>